<organism evidence="2">
    <name type="scientific">Tetraselmis sp. GSL018</name>
    <dbReference type="NCBI Taxonomy" id="582737"/>
    <lineage>
        <taxon>Eukaryota</taxon>
        <taxon>Viridiplantae</taxon>
        <taxon>Chlorophyta</taxon>
        <taxon>core chlorophytes</taxon>
        <taxon>Chlorodendrophyceae</taxon>
        <taxon>Chlorodendrales</taxon>
        <taxon>Chlorodendraceae</taxon>
        <taxon>Tetraselmis</taxon>
    </lineage>
</organism>
<proteinExistence type="predicted"/>
<reference evidence="2" key="1">
    <citation type="submission" date="2014-05" db="EMBL/GenBank/DDBJ databases">
        <title>The transcriptome of the halophilic microalga Tetraselmis sp. GSL018 isolated from the Great Salt Lake, Utah.</title>
        <authorList>
            <person name="Jinkerson R.E."/>
            <person name="D'Adamo S."/>
            <person name="Posewitz M.C."/>
        </authorList>
    </citation>
    <scope>NUCLEOTIDE SEQUENCE</scope>
    <source>
        <strain evidence="2">GSL018</strain>
    </source>
</reference>
<accession>A0A061QUR5</accession>
<dbReference type="AlphaFoldDB" id="A0A061QUR5"/>
<keyword evidence="1" id="KW-1133">Transmembrane helix</keyword>
<feature type="non-terminal residue" evidence="2">
    <location>
        <position position="70"/>
    </location>
</feature>
<evidence type="ECO:0000256" key="1">
    <source>
        <dbReference type="SAM" id="Phobius"/>
    </source>
</evidence>
<keyword evidence="1" id="KW-0812">Transmembrane</keyword>
<name>A0A061QUR5_9CHLO</name>
<feature type="transmembrane region" description="Helical" evidence="1">
    <location>
        <begin position="20"/>
        <end position="38"/>
    </location>
</feature>
<gene>
    <name evidence="2" type="ORF">TSPGSL018_20571</name>
</gene>
<feature type="transmembrane region" description="Helical" evidence="1">
    <location>
        <begin position="50"/>
        <end position="69"/>
    </location>
</feature>
<protein>
    <submittedName>
        <fullName evidence="2">Uncharacterized protein</fullName>
    </submittedName>
</protein>
<evidence type="ECO:0000313" key="2">
    <source>
        <dbReference type="EMBL" id="JAC63473.1"/>
    </source>
</evidence>
<sequence length="70" mass="7368">GEPRGELLLASGAPLPRCRIPTFIWAALVLMAGSGFPARVSICHVVRNSAGRCALIFALICCLRITAAAF</sequence>
<dbReference type="EMBL" id="GBEZ01023413">
    <property type="protein sequence ID" value="JAC63473.1"/>
    <property type="molecule type" value="Transcribed_RNA"/>
</dbReference>
<feature type="non-terminal residue" evidence="2">
    <location>
        <position position="1"/>
    </location>
</feature>
<keyword evidence="1" id="KW-0472">Membrane</keyword>